<sequence>MDNWQELEHKYYMQTFYRAPITIVKGQGAKVWDDKGKEYLDFVAGWAVNSLGHCHPAVVKAVSEQAGTLIQTSNNFYTIPQLKLAKLLVDNSVLDRIFFCNSGTEATEGAVKLARRYGKLKLKGAYEVITATGSFHGRTLAMVSASGQSKYQEPYTPLPTGFINVEYNNPQAIKTAITDKTCAVMLEPIQGESGVNVPDKGYLKAVRQICDEAGILLILDEIQTGIGRTGKLFAYEHSGIEPDIITLAKGLAGGIPIGAFMAKESASVFAKGEHGSTFGGNPLACAAGYAAMKFILDNHISENAGSMGKYLAEGLEKLKTKHSLIHGCRGCGLLMALDFKTNIAKEIVESCLEEGLLLNAVKPNALRFMPPLNITQADIDAALAKLDSVLTRHESCGV</sequence>
<keyword evidence="2 6" id="KW-0032">Aminotransferase</keyword>
<comment type="miscellaneous">
    <text evidence="6">May also have succinyldiaminopimelate aminotransferase activity, thus carrying out the corresponding step in lysine biosynthesis.</text>
</comment>
<dbReference type="InterPro" id="IPR049704">
    <property type="entry name" value="Aminotrans_3_PPA_site"/>
</dbReference>
<dbReference type="InterPro" id="IPR015422">
    <property type="entry name" value="PyrdxlP-dep_Trfase_small"/>
</dbReference>
<dbReference type="GO" id="GO:0005737">
    <property type="term" value="C:cytoplasm"/>
    <property type="evidence" value="ECO:0007669"/>
    <property type="project" value="UniProtKB-SubCell"/>
</dbReference>
<feature type="modified residue" description="N6-(pyridoxal phosphate)lysine" evidence="6">
    <location>
        <position position="249"/>
    </location>
</feature>
<organism evidence="7 8">
    <name type="scientific">Dehalococcoides mccartyi</name>
    <dbReference type="NCBI Taxonomy" id="61435"/>
    <lineage>
        <taxon>Bacteria</taxon>
        <taxon>Bacillati</taxon>
        <taxon>Chloroflexota</taxon>
        <taxon>Dehalococcoidia</taxon>
        <taxon>Dehalococcoidales</taxon>
        <taxon>Dehalococcoidaceae</taxon>
        <taxon>Dehalococcoides</taxon>
    </lineage>
</organism>
<keyword evidence="1 6" id="KW-0963">Cytoplasm</keyword>
<dbReference type="InterPro" id="IPR005814">
    <property type="entry name" value="Aminotrans_3"/>
</dbReference>
<dbReference type="UniPathway" id="UPA00068">
    <property type="reaction ID" value="UER00109"/>
</dbReference>
<dbReference type="GO" id="GO:0030170">
    <property type="term" value="F:pyridoxal phosphate binding"/>
    <property type="evidence" value="ECO:0007669"/>
    <property type="project" value="InterPro"/>
</dbReference>
<dbReference type="PANTHER" id="PTHR11986">
    <property type="entry name" value="AMINOTRANSFERASE CLASS III"/>
    <property type="match status" value="1"/>
</dbReference>
<dbReference type="AlphaFoldDB" id="A0A0V8M2Z2"/>
<dbReference type="Pfam" id="PF00202">
    <property type="entry name" value="Aminotran_3"/>
    <property type="match status" value="1"/>
</dbReference>
<keyword evidence="3 6" id="KW-0028">Amino-acid biosynthesis</keyword>
<name>A0A0V8M2Z2_9CHLR</name>
<dbReference type="RefSeq" id="WP_058292532.1">
    <property type="nucleotide sequence ID" value="NZ_JGYD01000018.1"/>
</dbReference>
<dbReference type="PANTHER" id="PTHR11986:SF79">
    <property type="entry name" value="ACETYLORNITHINE AMINOTRANSFERASE, MITOCHONDRIAL"/>
    <property type="match status" value="1"/>
</dbReference>
<proteinExistence type="inferred from homology"/>
<dbReference type="InterPro" id="IPR015424">
    <property type="entry name" value="PyrdxlP-dep_Trfase"/>
</dbReference>
<evidence type="ECO:0000256" key="6">
    <source>
        <dbReference type="HAMAP-Rule" id="MF_01107"/>
    </source>
</evidence>
<dbReference type="CDD" id="cd00610">
    <property type="entry name" value="OAT_like"/>
    <property type="match status" value="1"/>
</dbReference>
<evidence type="ECO:0000256" key="5">
    <source>
        <dbReference type="ARBA" id="ARBA00022898"/>
    </source>
</evidence>
<accession>A0A0V8M2Z2</accession>
<dbReference type="NCBIfam" id="NF002874">
    <property type="entry name" value="PRK03244.1"/>
    <property type="match status" value="1"/>
</dbReference>
<dbReference type="PATRIC" id="fig|61435.5.peg.1075"/>
<evidence type="ECO:0000313" key="8">
    <source>
        <dbReference type="Proteomes" id="UP000053577"/>
    </source>
</evidence>
<dbReference type="InterPro" id="IPR050103">
    <property type="entry name" value="Class-III_PLP-dep_AT"/>
</dbReference>
<dbReference type="InterPro" id="IPR004636">
    <property type="entry name" value="AcOrn/SuccOrn_fam"/>
</dbReference>
<dbReference type="FunFam" id="3.40.640.10:FF:000117">
    <property type="entry name" value="Acetylornithine aminotransferase"/>
    <property type="match status" value="1"/>
</dbReference>
<feature type="binding site" evidence="6">
    <location>
        <position position="277"/>
    </location>
    <ligand>
        <name>pyridoxal 5'-phosphate</name>
        <dbReference type="ChEBI" id="CHEBI:597326"/>
    </ligand>
</feature>
<dbReference type="GO" id="GO:0003992">
    <property type="term" value="F:N2-acetyl-L-ornithine:2-oxoglutarate 5-aminotransferase activity"/>
    <property type="evidence" value="ECO:0007669"/>
    <property type="project" value="UniProtKB-UniRule"/>
</dbReference>
<feature type="binding site" evidence="6">
    <location>
        <position position="138"/>
    </location>
    <ligand>
        <name>N(2)-acetyl-L-ornithine</name>
        <dbReference type="ChEBI" id="CHEBI:57805"/>
    </ligand>
</feature>
<evidence type="ECO:0000256" key="1">
    <source>
        <dbReference type="ARBA" id="ARBA00022490"/>
    </source>
</evidence>
<gene>
    <name evidence="6" type="primary">argD</name>
    <name evidence="7" type="ORF">DA01_05440</name>
</gene>
<dbReference type="PROSITE" id="PS00600">
    <property type="entry name" value="AA_TRANSFER_CLASS_3"/>
    <property type="match status" value="1"/>
</dbReference>
<evidence type="ECO:0000256" key="3">
    <source>
        <dbReference type="ARBA" id="ARBA00022605"/>
    </source>
</evidence>
<comment type="pathway">
    <text evidence="6">Amino-acid biosynthesis; L-arginine biosynthesis; N(2)-acetyl-L-ornithine from L-glutamate: step 4/4.</text>
</comment>
<keyword evidence="4 6" id="KW-0808">Transferase</keyword>
<dbReference type="NCBIfam" id="TIGR00707">
    <property type="entry name" value="argD"/>
    <property type="match status" value="1"/>
</dbReference>
<dbReference type="Gene3D" id="3.90.1150.10">
    <property type="entry name" value="Aspartate Aminotransferase, domain 1"/>
    <property type="match status" value="1"/>
</dbReference>
<reference evidence="7 8" key="1">
    <citation type="journal article" date="2015" name="Sci. Rep.">
        <title>A comparative genomics and reductive dehalogenase gene transcription study of two chloroethene-respiring bacteria, Dehalococcoides mccartyi strains MB and 11a.</title>
        <authorList>
            <person name="Low A."/>
            <person name="Shen Z."/>
            <person name="Cheng D."/>
            <person name="Rogers M.J."/>
            <person name="Lee P.K."/>
            <person name="He J."/>
        </authorList>
    </citation>
    <scope>NUCLEOTIDE SEQUENCE [LARGE SCALE GENOMIC DNA]</scope>
    <source>
        <strain evidence="7 8">MB</strain>
    </source>
</reference>
<protein>
    <recommendedName>
        <fullName evidence="6">Acetylornithine aminotransferase</fullName>
        <shortName evidence="6">ACOAT</shortName>
        <ecNumber evidence="6">2.6.1.11</ecNumber>
    </recommendedName>
</protein>
<dbReference type="HAMAP" id="MF_01107">
    <property type="entry name" value="ArgD_aminotrans_3"/>
    <property type="match status" value="1"/>
</dbReference>
<dbReference type="OrthoDB" id="9807885at2"/>
<feature type="binding site" evidence="6">
    <location>
        <begin position="103"/>
        <end position="104"/>
    </location>
    <ligand>
        <name>pyridoxal 5'-phosphate</name>
        <dbReference type="ChEBI" id="CHEBI:597326"/>
    </ligand>
</feature>
<feature type="binding site" evidence="6">
    <location>
        <position position="135"/>
    </location>
    <ligand>
        <name>pyridoxal 5'-phosphate</name>
        <dbReference type="ChEBI" id="CHEBI:597326"/>
    </ligand>
</feature>
<comment type="subunit">
    <text evidence="6">Homodimer.</text>
</comment>
<evidence type="ECO:0000313" key="7">
    <source>
        <dbReference type="EMBL" id="KSV18084.1"/>
    </source>
</evidence>
<dbReference type="eggNOG" id="COG4992">
    <property type="taxonomic scope" value="Bacteria"/>
</dbReference>
<dbReference type="NCBIfam" id="NF002325">
    <property type="entry name" value="PRK01278.1"/>
    <property type="match status" value="1"/>
</dbReference>
<comment type="catalytic activity">
    <reaction evidence="6">
        <text>N(2)-acetyl-L-ornithine + 2-oxoglutarate = N-acetyl-L-glutamate 5-semialdehyde + L-glutamate</text>
        <dbReference type="Rhea" id="RHEA:18049"/>
        <dbReference type="ChEBI" id="CHEBI:16810"/>
        <dbReference type="ChEBI" id="CHEBI:29123"/>
        <dbReference type="ChEBI" id="CHEBI:29985"/>
        <dbReference type="ChEBI" id="CHEBI:57805"/>
        <dbReference type="EC" id="2.6.1.11"/>
    </reaction>
</comment>
<dbReference type="GO" id="GO:0042802">
    <property type="term" value="F:identical protein binding"/>
    <property type="evidence" value="ECO:0007669"/>
    <property type="project" value="TreeGrafter"/>
</dbReference>
<evidence type="ECO:0000256" key="2">
    <source>
        <dbReference type="ARBA" id="ARBA00022576"/>
    </source>
</evidence>
<dbReference type="Gene3D" id="3.40.640.10">
    <property type="entry name" value="Type I PLP-dependent aspartate aminotransferase-like (Major domain)"/>
    <property type="match status" value="1"/>
</dbReference>
<feature type="binding site" evidence="6">
    <location>
        <begin position="220"/>
        <end position="223"/>
    </location>
    <ligand>
        <name>pyridoxal 5'-phosphate</name>
        <dbReference type="ChEBI" id="CHEBI:597326"/>
    </ligand>
</feature>
<dbReference type="GO" id="GO:0006526">
    <property type="term" value="P:L-arginine biosynthetic process"/>
    <property type="evidence" value="ECO:0007669"/>
    <property type="project" value="UniProtKB-UniRule"/>
</dbReference>
<comment type="subcellular location">
    <subcellularLocation>
        <location evidence="6">Cytoplasm</location>
    </subcellularLocation>
</comment>
<feature type="binding site" evidence="6">
    <location>
        <position position="276"/>
    </location>
    <ligand>
        <name>N(2)-acetyl-L-ornithine</name>
        <dbReference type="ChEBI" id="CHEBI:57805"/>
    </ligand>
</feature>
<dbReference type="EC" id="2.6.1.11" evidence="6"/>
<evidence type="ECO:0000256" key="4">
    <source>
        <dbReference type="ARBA" id="ARBA00022679"/>
    </source>
</evidence>
<comment type="caution">
    <text evidence="7">The sequence shown here is derived from an EMBL/GenBank/DDBJ whole genome shotgun (WGS) entry which is preliminary data.</text>
</comment>
<dbReference type="SUPFAM" id="SSF53383">
    <property type="entry name" value="PLP-dependent transferases"/>
    <property type="match status" value="1"/>
</dbReference>
<dbReference type="PIRSF" id="PIRSF000521">
    <property type="entry name" value="Transaminase_4ab_Lys_Orn"/>
    <property type="match status" value="1"/>
</dbReference>
<comment type="similarity">
    <text evidence="6">Belongs to the class-III pyridoxal-phosphate-dependent aminotransferase family. ArgD subfamily.</text>
</comment>
<dbReference type="InterPro" id="IPR015421">
    <property type="entry name" value="PyrdxlP-dep_Trfase_major"/>
</dbReference>
<dbReference type="EMBL" id="JGYD01000018">
    <property type="protein sequence ID" value="KSV18084.1"/>
    <property type="molecule type" value="Genomic_DNA"/>
</dbReference>
<comment type="cofactor">
    <cofactor evidence="6">
        <name>pyridoxal 5'-phosphate</name>
        <dbReference type="ChEBI" id="CHEBI:597326"/>
    </cofactor>
    <text evidence="6">Binds 1 pyridoxal phosphate per subunit.</text>
</comment>
<keyword evidence="6" id="KW-0055">Arginine biosynthesis</keyword>
<dbReference type="Proteomes" id="UP000053577">
    <property type="component" value="Unassembled WGS sequence"/>
</dbReference>
<keyword evidence="5 6" id="KW-0663">Pyridoxal phosphate</keyword>